<evidence type="ECO:0000313" key="2">
    <source>
        <dbReference type="Proteomes" id="UP001201812"/>
    </source>
</evidence>
<evidence type="ECO:0000313" key="1">
    <source>
        <dbReference type="EMBL" id="KAI1717369.1"/>
    </source>
</evidence>
<accession>A0AAD4N8Q9</accession>
<sequence length="318" mass="36507">MAEAGKTSHVSAAVQRLTNEIFVDTLRYFSRKELISKIYLVNHRFLSLADTHIPNLYVSRDALHISLPNEDDEVFEEDMNDSNILIHFMDVEPNTESDKDSTEVSMSPPFPHYLSWLYDLHKINILSIFPDKAQFEIVPFPCIKEEDSSSILSLPHLLSCDNITWCAGSDISTPVNFLNAIEIITWLHFSNASFQRPRNLLIRECNTNRNIIHEIVKAAKELFFTDIKGSVNFSMGYHHNCDKAINSSHFNIDRWSEVFNITNQSTRQQLLCKKSVSGDAECYVLQRQSISLDELELHALNTAWDFSMSLIRLFSITS</sequence>
<keyword evidence="2" id="KW-1185">Reference proteome</keyword>
<dbReference type="EMBL" id="JAKKPZ010000009">
    <property type="protein sequence ID" value="KAI1717369.1"/>
    <property type="molecule type" value="Genomic_DNA"/>
</dbReference>
<protein>
    <submittedName>
        <fullName evidence="1">Uncharacterized protein</fullName>
    </submittedName>
</protein>
<organism evidence="1 2">
    <name type="scientific">Ditylenchus destructor</name>
    <dbReference type="NCBI Taxonomy" id="166010"/>
    <lineage>
        <taxon>Eukaryota</taxon>
        <taxon>Metazoa</taxon>
        <taxon>Ecdysozoa</taxon>
        <taxon>Nematoda</taxon>
        <taxon>Chromadorea</taxon>
        <taxon>Rhabditida</taxon>
        <taxon>Tylenchina</taxon>
        <taxon>Tylenchomorpha</taxon>
        <taxon>Sphaerularioidea</taxon>
        <taxon>Anguinidae</taxon>
        <taxon>Anguininae</taxon>
        <taxon>Ditylenchus</taxon>
    </lineage>
</organism>
<gene>
    <name evidence="1" type="ORF">DdX_07112</name>
</gene>
<dbReference type="AlphaFoldDB" id="A0AAD4N8Q9"/>
<reference evidence="1" key="1">
    <citation type="submission" date="2022-01" db="EMBL/GenBank/DDBJ databases">
        <title>Genome Sequence Resource for Two Populations of Ditylenchus destructor, the Migratory Endoparasitic Phytonematode.</title>
        <authorList>
            <person name="Zhang H."/>
            <person name="Lin R."/>
            <person name="Xie B."/>
        </authorList>
    </citation>
    <scope>NUCLEOTIDE SEQUENCE</scope>
    <source>
        <strain evidence="1">BazhouSP</strain>
    </source>
</reference>
<comment type="caution">
    <text evidence="1">The sequence shown here is derived from an EMBL/GenBank/DDBJ whole genome shotgun (WGS) entry which is preliminary data.</text>
</comment>
<name>A0AAD4N8Q9_9BILA</name>
<proteinExistence type="predicted"/>
<dbReference type="Proteomes" id="UP001201812">
    <property type="component" value="Unassembled WGS sequence"/>
</dbReference>